<dbReference type="Proteomes" id="UP000317935">
    <property type="component" value="Chromosome"/>
</dbReference>
<dbReference type="PANTHER" id="PTHR33540:SF2">
    <property type="entry name" value="TRNA THREONYLCARBAMOYLADENOSINE BIOSYNTHESIS PROTEIN TSAE"/>
    <property type="match status" value="1"/>
</dbReference>
<keyword evidence="8" id="KW-0067">ATP-binding</keyword>
<evidence type="ECO:0000313" key="12">
    <source>
        <dbReference type="EMBL" id="BCD71053.1"/>
    </source>
</evidence>
<evidence type="ECO:0000313" key="11">
    <source>
        <dbReference type="EMBL" id="BCD46722.1"/>
    </source>
</evidence>
<dbReference type="AlphaFoldDB" id="A0A6J4D1Y2"/>
<keyword evidence="14" id="KW-1185">Reference proteome</keyword>
<evidence type="ECO:0000256" key="8">
    <source>
        <dbReference type="ARBA" id="ARBA00022840"/>
    </source>
</evidence>
<proteinExistence type="inferred from homology"/>
<evidence type="ECO:0000256" key="10">
    <source>
        <dbReference type="ARBA" id="ARBA00032441"/>
    </source>
</evidence>
<accession>A0A6J4D1Y2</accession>
<dbReference type="InterPro" id="IPR027417">
    <property type="entry name" value="P-loop_NTPase"/>
</dbReference>
<reference evidence="12 13" key="1">
    <citation type="submission" date="2019-06" db="EMBL/GenBank/DDBJ databases">
        <title>Complete genome sequence of Helicobacter suis SNTW101c.</title>
        <authorList>
            <person name="Rimbara E."/>
            <person name="Suzuki M."/>
            <person name="Matsui H."/>
            <person name="Nakamura M."/>
            <person name="Mori S."/>
            <person name="Shibayama K."/>
        </authorList>
    </citation>
    <scope>NUCLEOTIDE SEQUENCE [LARGE SCALE GENOMIC DNA]</scope>
    <source>
        <strain evidence="12 13">SNTW101c</strain>
    </source>
</reference>
<name>A0A6J4D1Y2_9HELI</name>
<evidence type="ECO:0000256" key="3">
    <source>
        <dbReference type="ARBA" id="ARBA00019010"/>
    </source>
</evidence>
<dbReference type="PANTHER" id="PTHR33540">
    <property type="entry name" value="TRNA THREONYLCARBAMOYLADENOSINE BIOSYNTHESIS PROTEIN TSAE"/>
    <property type="match status" value="1"/>
</dbReference>
<evidence type="ECO:0000256" key="4">
    <source>
        <dbReference type="ARBA" id="ARBA00022490"/>
    </source>
</evidence>
<dbReference type="GO" id="GO:0005737">
    <property type="term" value="C:cytoplasm"/>
    <property type="evidence" value="ECO:0007669"/>
    <property type="project" value="UniProtKB-SubCell"/>
</dbReference>
<dbReference type="Gene3D" id="3.40.50.300">
    <property type="entry name" value="P-loop containing nucleotide triphosphate hydrolases"/>
    <property type="match status" value="1"/>
</dbReference>
<comment type="subcellular location">
    <subcellularLocation>
        <location evidence="1">Cytoplasm</location>
    </subcellularLocation>
</comment>
<gene>
    <name evidence="12" type="primary">tsaE</name>
    <name evidence="11" type="ORF">NHP190020_17610</name>
    <name evidence="12" type="ORF">SNTW_16980</name>
</gene>
<dbReference type="EMBL" id="AP023036">
    <property type="protein sequence ID" value="BCD46722.1"/>
    <property type="molecule type" value="Genomic_DNA"/>
</dbReference>
<dbReference type="GO" id="GO:0005524">
    <property type="term" value="F:ATP binding"/>
    <property type="evidence" value="ECO:0007669"/>
    <property type="project" value="UniProtKB-KW"/>
</dbReference>
<reference evidence="11 14" key="2">
    <citation type="submission" date="2020-04" db="EMBL/GenBank/DDBJ databases">
        <title>Genomic analysis of gastric non-Helicobacter pylori Helicobacters isolated in Japan.</title>
        <authorList>
            <person name="Suzuki M."/>
            <person name="Rimbara E."/>
        </authorList>
    </citation>
    <scope>NUCLEOTIDE SEQUENCE [LARGE SCALE GENOMIC DNA]</scope>
    <source>
        <strain evidence="11 14">NHP19-0020</strain>
    </source>
</reference>
<keyword evidence="5" id="KW-0819">tRNA processing</keyword>
<dbReference type="GeneID" id="56929532"/>
<dbReference type="InterPro" id="IPR003442">
    <property type="entry name" value="T6A_TsaE"/>
</dbReference>
<dbReference type="Pfam" id="PF02367">
    <property type="entry name" value="TsaE"/>
    <property type="match status" value="1"/>
</dbReference>
<evidence type="ECO:0000313" key="14">
    <source>
        <dbReference type="Proteomes" id="UP000509742"/>
    </source>
</evidence>
<evidence type="ECO:0000256" key="9">
    <source>
        <dbReference type="ARBA" id="ARBA00022842"/>
    </source>
</evidence>
<evidence type="ECO:0000256" key="2">
    <source>
        <dbReference type="ARBA" id="ARBA00007599"/>
    </source>
</evidence>
<dbReference type="SUPFAM" id="SSF52540">
    <property type="entry name" value="P-loop containing nucleoside triphosphate hydrolases"/>
    <property type="match status" value="1"/>
</dbReference>
<organism evidence="12 13">
    <name type="scientific">Helicobacter suis</name>
    <dbReference type="NCBI Taxonomy" id="104628"/>
    <lineage>
        <taxon>Bacteria</taxon>
        <taxon>Pseudomonadati</taxon>
        <taxon>Campylobacterota</taxon>
        <taxon>Epsilonproteobacteria</taxon>
        <taxon>Campylobacterales</taxon>
        <taxon>Helicobacteraceae</taxon>
        <taxon>Helicobacter</taxon>
    </lineage>
</organism>
<dbReference type="GO" id="GO:0002949">
    <property type="term" value="P:tRNA threonylcarbamoyladenosine modification"/>
    <property type="evidence" value="ECO:0007669"/>
    <property type="project" value="InterPro"/>
</dbReference>
<comment type="similarity">
    <text evidence="2">Belongs to the TsaE family.</text>
</comment>
<dbReference type="OrthoDB" id="9815896at2"/>
<keyword evidence="6" id="KW-0479">Metal-binding</keyword>
<evidence type="ECO:0000256" key="1">
    <source>
        <dbReference type="ARBA" id="ARBA00004496"/>
    </source>
</evidence>
<dbReference type="GO" id="GO:0046872">
    <property type="term" value="F:metal ion binding"/>
    <property type="evidence" value="ECO:0007669"/>
    <property type="project" value="UniProtKB-KW"/>
</dbReference>
<evidence type="ECO:0000256" key="5">
    <source>
        <dbReference type="ARBA" id="ARBA00022694"/>
    </source>
</evidence>
<dbReference type="EMBL" id="AP019774">
    <property type="protein sequence ID" value="BCD71053.1"/>
    <property type="molecule type" value="Genomic_DNA"/>
</dbReference>
<evidence type="ECO:0000256" key="7">
    <source>
        <dbReference type="ARBA" id="ARBA00022741"/>
    </source>
</evidence>
<evidence type="ECO:0000313" key="13">
    <source>
        <dbReference type="Proteomes" id="UP000317935"/>
    </source>
</evidence>
<keyword evidence="7" id="KW-0547">Nucleotide-binding</keyword>
<dbReference type="NCBIfam" id="TIGR00150">
    <property type="entry name" value="T6A_YjeE"/>
    <property type="match status" value="1"/>
</dbReference>
<keyword evidence="9" id="KW-0460">Magnesium</keyword>
<sequence length="140" mass="16141">MLDMQANLDQIDQVVLALEEYTQTLPCIFLLQGDLASGKTTLIQHYCKVLNAPLATSPTFTLLHVYQSPTLCIYHYDFYLKEVEELFTLGILEKLEQKGVHFIEWGGEALYSLLRSFGFDPFILSLKRTQHTCHYKLRHG</sequence>
<dbReference type="RefSeq" id="WP_006564055.1">
    <property type="nucleotide sequence ID" value="NZ_AP019774.1"/>
</dbReference>
<dbReference type="Proteomes" id="UP000509742">
    <property type="component" value="Chromosome"/>
</dbReference>
<evidence type="ECO:0000256" key="6">
    <source>
        <dbReference type="ARBA" id="ARBA00022723"/>
    </source>
</evidence>
<protein>
    <recommendedName>
        <fullName evidence="3">tRNA threonylcarbamoyladenosine biosynthesis protein TsaE</fullName>
    </recommendedName>
    <alternativeName>
        <fullName evidence="10">t(6)A37 threonylcarbamoyladenosine biosynthesis protein TsaE</fullName>
    </alternativeName>
</protein>
<keyword evidence="4" id="KW-0963">Cytoplasm</keyword>